<dbReference type="EMBL" id="JAVFWL010000004">
    <property type="protein sequence ID" value="KAK6747343.1"/>
    <property type="molecule type" value="Genomic_DNA"/>
</dbReference>
<sequence>MIVPQERINAVNLAQRIANFNGYIPDVPHRSLFNELSRAIRASVIRCGLEDRVRVIGVPPTNFKTQLI</sequence>
<accession>A0ABR1DA30</accession>
<reference evidence="1 2" key="1">
    <citation type="submission" date="2023-08" db="EMBL/GenBank/DDBJ databases">
        <title>A Necator americanus chromosomal reference genome.</title>
        <authorList>
            <person name="Ilik V."/>
            <person name="Petrzelkova K.J."/>
            <person name="Pardy F."/>
            <person name="Fuh T."/>
            <person name="Niatou-Singa F.S."/>
            <person name="Gouil Q."/>
            <person name="Baker L."/>
            <person name="Ritchie M.E."/>
            <person name="Jex A.R."/>
            <person name="Gazzola D."/>
            <person name="Li H."/>
            <person name="Toshio Fujiwara R."/>
            <person name="Zhan B."/>
            <person name="Aroian R.V."/>
            <person name="Pafco B."/>
            <person name="Schwarz E.M."/>
        </authorList>
    </citation>
    <scope>NUCLEOTIDE SEQUENCE [LARGE SCALE GENOMIC DNA]</scope>
    <source>
        <strain evidence="1 2">Aroian</strain>
        <tissue evidence="1">Whole animal</tissue>
    </source>
</reference>
<proteinExistence type="predicted"/>
<keyword evidence="2" id="KW-1185">Reference proteome</keyword>
<dbReference type="Proteomes" id="UP001303046">
    <property type="component" value="Unassembled WGS sequence"/>
</dbReference>
<protein>
    <submittedName>
        <fullName evidence="1">Uncharacterized protein</fullName>
    </submittedName>
</protein>
<evidence type="ECO:0000313" key="2">
    <source>
        <dbReference type="Proteomes" id="UP001303046"/>
    </source>
</evidence>
<name>A0ABR1DA30_NECAM</name>
<gene>
    <name evidence="1" type="primary">Necator_chrIV.g13798</name>
    <name evidence="1" type="ORF">RB195_000506</name>
</gene>
<organism evidence="1 2">
    <name type="scientific">Necator americanus</name>
    <name type="common">Human hookworm</name>
    <dbReference type="NCBI Taxonomy" id="51031"/>
    <lineage>
        <taxon>Eukaryota</taxon>
        <taxon>Metazoa</taxon>
        <taxon>Ecdysozoa</taxon>
        <taxon>Nematoda</taxon>
        <taxon>Chromadorea</taxon>
        <taxon>Rhabditida</taxon>
        <taxon>Rhabditina</taxon>
        <taxon>Rhabditomorpha</taxon>
        <taxon>Strongyloidea</taxon>
        <taxon>Ancylostomatidae</taxon>
        <taxon>Bunostominae</taxon>
        <taxon>Necator</taxon>
    </lineage>
</organism>
<comment type="caution">
    <text evidence="1">The sequence shown here is derived from an EMBL/GenBank/DDBJ whole genome shotgun (WGS) entry which is preliminary data.</text>
</comment>
<evidence type="ECO:0000313" key="1">
    <source>
        <dbReference type="EMBL" id="KAK6747343.1"/>
    </source>
</evidence>